<dbReference type="AlphaFoldDB" id="A0A2V3Y971"/>
<dbReference type="Proteomes" id="UP000248057">
    <property type="component" value="Unassembled WGS sequence"/>
</dbReference>
<organism evidence="2 3">
    <name type="scientific">Hungatella effluvii</name>
    <dbReference type="NCBI Taxonomy" id="1096246"/>
    <lineage>
        <taxon>Bacteria</taxon>
        <taxon>Bacillati</taxon>
        <taxon>Bacillota</taxon>
        <taxon>Clostridia</taxon>
        <taxon>Lachnospirales</taxon>
        <taxon>Lachnospiraceae</taxon>
        <taxon>Hungatella</taxon>
    </lineage>
</organism>
<dbReference type="GeneID" id="86061255"/>
<evidence type="ECO:0000313" key="3">
    <source>
        <dbReference type="Proteomes" id="UP000248057"/>
    </source>
</evidence>
<protein>
    <submittedName>
        <fullName evidence="2">Uncharacterized protein DUF955</fullName>
    </submittedName>
</protein>
<accession>A0A2V3Y971</accession>
<evidence type="ECO:0000313" key="2">
    <source>
        <dbReference type="EMBL" id="PXX54409.1"/>
    </source>
</evidence>
<dbReference type="Gene3D" id="1.10.10.2910">
    <property type="match status" value="1"/>
</dbReference>
<dbReference type="Pfam" id="PF06114">
    <property type="entry name" value="Peptidase_M78"/>
    <property type="match status" value="1"/>
</dbReference>
<comment type="caution">
    <text evidence="2">The sequence shown here is derived from an EMBL/GenBank/DDBJ whole genome shotgun (WGS) entry which is preliminary data.</text>
</comment>
<name>A0A2V3Y971_9FIRM</name>
<feature type="domain" description="IrrE N-terminal-like" evidence="1">
    <location>
        <begin position="63"/>
        <end position="102"/>
    </location>
</feature>
<gene>
    <name evidence="2" type="ORF">DFR60_104235</name>
</gene>
<reference evidence="2 3" key="1">
    <citation type="submission" date="2018-05" db="EMBL/GenBank/DDBJ databases">
        <title>Genomic Encyclopedia of Type Strains, Phase IV (KMG-IV): sequencing the most valuable type-strain genomes for metagenomic binning, comparative biology and taxonomic classification.</title>
        <authorList>
            <person name="Goeker M."/>
        </authorList>
    </citation>
    <scope>NUCLEOTIDE SEQUENCE [LARGE SCALE GENOMIC DNA]</scope>
    <source>
        <strain evidence="2 3">DSM 24995</strain>
    </source>
</reference>
<evidence type="ECO:0000259" key="1">
    <source>
        <dbReference type="Pfam" id="PF06114"/>
    </source>
</evidence>
<sequence>MDFVKLYEIIFKIYTDCGVTAFPIDCFDIVRKRGYQIQKYSELSQKKRKACLCLSPDSCIVKDTLYYQDQNTAERIRFSIMHELGHVFLQTSVEEMADTFSSHILAPRIAIHKSRCHTAQQIHDTFALSYTASNKALQDYKVWYENIAHTTRMPSPPEKQLELLLFSEKCNMPEAEDRFTDDNIVYTPDPIIIYQDIQRALMAGLPLTEEYKRLLKQYRKMRSL</sequence>
<keyword evidence="3" id="KW-1185">Reference proteome</keyword>
<proteinExistence type="predicted"/>
<dbReference type="EMBL" id="QJKD01000004">
    <property type="protein sequence ID" value="PXX54409.1"/>
    <property type="molecule type" value="Genomic_DNA"/>
</dbReference>
<dbReference type="RefSeq" id="WP_110322730.1">
    <property type="nucleotide sequence ID" value="NZ_JAQETU010000015.1"/>
</dbReference>
<dbReference type="InterPro" id="IPR010359">
    <property type="entry name" value="IrrE_HExxH"/>
</dbReference>